<evidence type="ECO:0000256" key="6">
    <source>
        <dbReference type="ARBA" id="ARBA00022741"/>
    </source>
</evidence>
<reference evidence="10 11" key="1">
    <citation type="submission" date="2020-07" db="EMBL/GenBank/DDBJ databases">
        <authorList>
            <person name="Feng K.H."/>
            <person name="Tesh R.B."/>
            <person name="Allison A.B."/>
        </authorList>
    </citation>
    <scope>NUCLEOTIDE SEQUENCE [LARGE SCALE GENOMIC DNA]</scope>
    <source>
        <strain evidence="10">Ib An 38918</strain>
    </source>
</reference>
<dbReference type="EC" id="2.7.7.48" evidence="1 8"/>
<accession>A0A7T8EGY0</accession>
<dbReference type="InterPro" id="IPR007099">
    <property type="entry name" value="RNA-dir_pol_NSvirus"/>
</dbReference>
<keyword evidence="4" id="KW-0808">Transferase</keyword>
<evidence type="ECO:0000256" key="3">
    <source>
        <dbReference type="ARBA" id="ARBA00022484"/>
    </source>
</evidence>
<evidence type="ECO:0000256" key="5">
    <source>
        <dbReference type="ARBA" id="ARBA00022695"/>
    </source>
</evidence>
<keyword evidence="6" id="KW-0547">Nucleotide-binding</keyword>
<dbReference type="KEGG" id="vg:62675783"/>
<keyword evidence="7" id="KW-0693">Viral RNA replication</keyword>
<evidence type="ECO:0000256" key="1">
    <source>
        <dbReference type="ARBA" id="ARBA00012494"/>
    </source>
</evidence>
<dbReference type="Pfam" id="PF00602">
    <property type="entry name" value="Flu_PB1"/>
    <property type="match status" value="1"/>
</dbReference>
<gene>
    <name evidence="10" type="primary">PB1</name>
</gene>
<evidence type="ECO:0000256" key="7">
    <source>
        <dbReference type="ARBA" id="ARBA00022953"/>
    </source>
</evidence>
<dbReference type="GO" id="GO:0003968">
    <property type="term" value="F:RNA-directed RNA polymerase activity"/>
    <property type="evidence" value="ECO:0007669"/>
    <property type="project" value="UniProtKB-KW"/>
</dbReference>
<evidence type="ECO:0000256" key="8">
    <source>
        <dbReference type="RuleBase" id="RU004330"/>
    </source>
</evidence>
<dbReference type="GeneID" id="62675783"/>
<keyword evidence="5" id="KW-0548">Nucleotidyltransferase</keyword>
<dbReference type="GO" id="GO:0003723">
    <property type="term" value="F:RNA binding"/>
    <property type="evidence" value="ECO:0007669"/>
    <property type="project" value="InterPro"/>
</dbReference>
<protein>
    <recommendedName>
        <fullName evidence="2 8">RNA-directed RNA polymerase catalytic subunit</fullName>
        <ecNumber evidence="1 8">2.7.7.48</ecNumber>
    </recommendedName>
</protein>
<keyword evidence="11" id="KW-1185">Reference proteome</keyword>
<organism evidence="10 11">
    <name type="scientific">Lake Chad virus</name>
    <dbReference type="NCBI Taxonomy" id="688438"/>
    <lineage>
        <taxon>Viruses</taxon>
        <taxon>Riboviria</taxon>
        <taxon>Orthornavirae</taxon>
        <taxon>Negarnaviricota</taxon>
        <taxon>Polyploviricotina</taxon>
        <taxon>Insthoviricetes</taxon>
        <taxon>Articulavirales</taxon>
        <taxon>Orthomyxoviridae</taxon>
        <taxon>Quaranjavirus</taxon>
        <taxon>Quaranjavirus chadense</taxon>
    </lineage>
</organism>
<evidence type="ECO:0000256" key="4">
    <source>
        <dbReference type="ARBA" id="ARBA00022679"/>
    </source>
</evidence>
<evidence type="ECO:0000313" key="10">
    <source>
        <dbReference type="EMBL" id="QQO86214.1"/>
    </source>
</evidence>
<feature type="domain" description="RdRp catalytic" evidence="9">
    <location>
        <begin position="311"/>
        <end position="512"/>
    </location>
</feature>
<name>A0A7T8EGY0_9ORTO</name>
<proteinExistence type="predicted"/>
<dbReference type="PROSITE" id="PS50525">
    <property type="entry name" value="RDRP_SSRNA_NEG_SEG"/>
    <property type="match status" value="1"/>
</dbReference>
<evidence type="ECO:0000256" key="2">
    <source>
        <dbReference type="ARBA" id="ARBA00020035"/>
    </source>
</evidence>
<dbReference type="EMBL" id="MT774255">
    <property type="protein sequence ID" value="QQO86214.1"/>
    <property type="molecule type" value="Viral_cRNA"/>
</dbReference>
<evidence type="ECO:0000313" key="11">
    <source>
        <dbReference type="Proteomes" id="UP000613587"/>
    </source>
</evidence>
<keyword evidence="3 8" id="KW-0696">RNA-directed RNA polymerase</keyword>
<dbReference type="RefSeq" id="YP_009987461.1">
    <property type="nucleotide sequence ID" value="NC_052682.1"/>
</dbReference>
<comment type="catalytic activity">
    <reaction evidence="8">
        <text>RNA(n) + a ribonucleoside 5'-triphosphate = RNA(n+1) + diphosphate</text>
        <dbReference type="Rhea" id="RHEA:21248"/>
        <dbReference type="Rhea" id="RHEA-COMP:14527"/>
        <dbReference type="Rhea" id="RHEA-COMP:17342"/>
        <dbReference type="ChEBI" id="CHEBI:33019"/>
        <dbReference type="ChEBI" id="CHEBI:61557"/>
        <dbReference type="ChEBI" id="CHEBI:140395"/>
        <dbReference type="EC" id="2.7.7.48"/>
    </reaction>
</comment>
<dbReference type="Proteomes" id="UP000613587">
    <property type="component" value="Genome"/>
</dbReference>
<dbReference type="GO" id="GO:0039694">
    <property type="term" value="P:viral RNA genome replication"/>
    <property type="evidence" value="ECO:0007669"/>
    <property type="project" value="InterPro"/>
</dbReference>
<sequence>MAQLSSFLVSTLIKDGMTREEKESLIGPYPVGIENTGLGAVSFLYKYVNVPPLAVGAPAPKTAESVLRSFEYNRLPNNGKGPRPRQYWMDTDGPYPYDETCANFHLVAAQEMHKGFLKEHHAVIDRVTENMYQRLKITNADILTKGKQTWDPVNKRSVPSAAAFKEIITIFRTNLGSVGFSVLDFIEAFHKMLMLKRMTYNRRVTEERVIRKRSAGIVTLERKNVVVSQTVNIDDNEEVRATVMGWATAFCSYLKSKERGKLKRRAIASANPIMRMFLWIVEEMHLELGKQEEMVSSTISIGGEEKKAKIITTLDGLSLDEFNLQATEDATKWNECLAPENFCLMHEMWWSCSVRQELGLPPPSENAQVMRQIFQQAFYLLSNKRIYLGKGHVINNETHAALLQWKEEHEKYMSEKTKAWFIQVKEHLDHEGYVKAPFGMLMGMLNAGSTTLALPATSWRLEPGMDCKTVRSSDDSMTVFSGRTRQLLMRNINRFYDNLKLLGVNISKKKTRFFQLKFGEYTSAYQDGDFTAQYGVETAALRPEGSNPPDDFHSVASQTATSLRAGTVNFVGAQFRLGVGVDNVRRLYKIDRIENKRPGVPDSAVVLSDGGPSPWNFSNCHLPEMALKWVNHEGNDAATKYLEKVMNPDNPFTAEASEITSFSKELNTLVDTSLEIPRNLFHTLKRSNATQKSLLRRDDNDFMKACNIAMSLFEDVIPASLIQVPSGPQPMNRVMADVIRAQVSALRTVGAEFTEAEMNEIRSAITTLEHQSNIDFE</sequence>
<evidence type="ECO:0000259" key="9">
    <source>
        <dbReference type="PROSITE" id="PS50525"/>
    </source>
</evidence>
<dbReference type="InterPro" id="IPR001407">
    <property type="entry name" value="RNA_pol_PB1_influenza"/>
</dbReference>
<dbReference type="GO" id="GO:0000166">
    <property type="term" value="F:nucleotide binding"/>
    <property type="evidence" value="ECO:0007669"/>
    <property type="project" value="UniProtKB-KW"/>
</dbReference>